<dbReference type="GO" id="GO:0006974">
    <property type="term" value="P:DNA damage response"/>
    <property type="evidence" value="ECO:0007669"/>
    <property type="project" value="TreeGrafter"/>
</dbReference>
<reference evidence="3 4" key="1">
    <citation type="submission" date="2020-08" db="EMBL/GenBank/DDBJ databases">
        <title>Sequencing the genomes of 1000 actinobacteria strains.</title>
        <authorList>
            <person name="Klenk H.-P."/>
        </authorList>
    </citation>
    <scope>NUCLEOTIDE SEQUENCE [LARGE SCALE GENOMIC DNA]</scope>
    <source>
        <strain evidence="3 4">DSM 45258</strain>
    </source>
</reference>
<dbReference type="PANTHER" id="PTHR34387">
    <property type="entry name" value="SLR1258 PROTEIN"/>
    <property type="match status" value="1"/>
</dbReference>
<name>A0A839RIF0_9ACTN</name>
<evidence type="ECO:0000256" key="2">
    <source>
        <dbReference type="SAM" id="SignalP"/>
    </source>
</evidence>
<feature type="region of interest" description="Disordered" evidence="1">
    <location>
        <begin position="91"/>
        <end position="118"/>
    </location>
</feature>
<feature type="compositionally biased region" description="Low complexity" evidence="1">
    <location>
        <begin position="40"/>
        <end position="52"/>
    </location>
</feature>
<feature type="region of interest" description="Disordered" evidence="1">
    <location>
        <begin position="27"/>
        <end position="53"/>
    </location>
</feature>
<sequence>MQQRRWGAMVFTAFMSLLTLPLAACGAGSTADGGGEDSPRGVSVVGSGRVTGQPDTLRATVGVEVERSTVQEALDDANAAAQSVIDAVRGAGVEPEDTQTSTFSITPGYDRPEPGEPPQIRGYVVSNQLEIKIRELDSAGAVLQAATGAAGDDARIHGVQFSLEDNEALLEAARERAFVDARTRAEHYADLADRNLGDIVSISEELSAPPPSVRAQEAQFDGLVPIEPGEVEVEVNVSARWSLG</sequence>
<dbReference type="EMBL" id="JACHWS010000001">
    <property type="protein sequence ID" value="MBB3036008.1"/>
    <property type="molecule type" value="Genomic_DNA"/>
</dbReference>
<feature type="chain" id="PRO_5039322715" description="DUF541 domain-containing protein" evidence="2">
    <location>
        <begin position="24"/>
        <end position="244"/>
    </location>
</feature>
<organism evidence="3 4">
    <name type="scientific">Hoyosella altamirensis</name>
    <dbReference type="NCBI Taxonomy" id="616997"/>
    <lineage>
        <taxon>Bacteria</taxon>
        <taxon>Bacillati</taxon>
        <taxon>Actinomycetota</taxon>
        <taxon>Actinomycetes</taxon>
        <taxon>Mycobacteriales</taxon>
        <taxon>Hoyosellaceae</taxon>
        <taxon>Hoyosella</taxon>
    </lineage>
</organism>
<feature type="signal peptide" evidence="2">
    <location>
        <begin position="1"/>
        <end position="23"/>
    </location>
</feature>
<dbReference type="Pfam" id="PF04402">
    <property type="entry name" value="SIMPL"/>
    <property type="match status" value="1"/>
</dbReference>
<evidence type="ECO:0000256" key="1">
    <source>
        <dbReference type="SAM" id="MobiDB-lite"/>
    </source>
</evidence>
<dbReference type="RefSeq" id="WP_064439676.1">
    <property type="nucleotide sequence ID" value="NZ_BDDI01000005.1"/>
</dbReference>
<dbReference type="InterPro" id="IPR052022">
    <property type="entry name" value="26kDa_periplasmic_antigen"/>
</dbReference>
<dbReference type="Gene3D" id="3.30.70.2970">
    <property type="entry name" value="Protein of unknown function (DUF541), domain 2"/>
    <property type="match status" value="1"/>
</dbReference>
<evidence type="ECO:0008006" key="5">
    <source>
        <dbReference type="Google" id="ProtNLM"/>
    </source>
</evidence>
<dbReference type="Gene3D" id="3.30.110.170">
    <property type="entry name" value="Protein of unknown function (DUF541), domain 1"/>
    <property type="match status" value="1"/>
</dbReference>
<proteinExistence type="predicted"/>
<gene>
    <name evidence="3" type="ORF">FHU29_000442</name>
</gene>
<keyword evidence="2" id="KW-0732">Signal</keyword>
<accession>A0A839RIF0</accession>
<dbReference type="Proteomes" id="UP000567922">
    <property type="component" value="Unassembled WGS sequence"/>
</dbReference>
<evidence type="ECO:0000313" key="3">
    <source>
        <dbReference type="EMBL" id="MBB3036008.1"/>
    </source>
</evidence>
<protein>
    <recommendedName>
        <fullName evidence="5">DUF541 domain-containing protein</fullName>
    </recommendedName>
</protein>
<keyword evidence="4" id="KW-1185">Reference proteome</keyword>
<evidence type="ECO:0000313" key="4">
    <source>
        <dbReference type="Proteomes" id="UP000567922"/>
    </source>
</evidence>
<dbReference type="PANTHER" id="PTHR34387:SF1">
    <property type="entry name" value="PERIPLASMIC IMMUNOGENIC PROTEIN"/>
    <property type="match status" value="1"/>
</dbReference>
<dbReference type="InterPro" id="IPR007497">
    <property type="entry name" value="SIMPL/DUF541"/>
</dbReference>
<dbReference type="AlphaFoldDB" id="A0A839RIF0"/>
<dbReference type="OrthoDB" id="5195768at2"/>
<comment type="caution">
    <text evidence="3">The sequence shown here is derived from an EMBL/GenBank/DDBJ whole genome shotgun (WGS) entry which is preliminary data.</text>
</comment>